<evidence type="ECO:0000256" key="1">
    <source>
        <dbReference type="SAM" id="MobiDB-lite"/>
    </source>
</evidence>
<organism evidence="2 3">
    <name type="scientific">Shinella pollutisoli</name>
    <dbReference type="NCBI Taxonomy" id="2250594"/>
    <lineage>
        <taxon>Bacteria</taxon>
        <taxon>Pseudomonadati</taxon>
        <taxon>Pseudomonadota</taxon>
        <taxon>Alphaproteobacteria</taxon>
        <taxon>Hyphomicrobiales</taxon>
        <taxon>Rhizobiaceae</taxon>
        <taxon>Shinella</taxon>
    </lineage>
</organism>
<proteinExistence type="predicted"/>
<dbReference type="RefSeq" id="WP_257317899.1">
    <property type="nucleotide sequence ID" value="NZ_JANFDG010000035.1"/>
</dbReference>
<dbReference type="EMBL" id="JBHRSP010000006">
    <property type="protein sequence ID" value="MFC3072373.1"/>
    <property type="molecule type" value="Genomic_DNA"/>
</dbReference>
<accession>A0ABV7DCL0</accession>
<feature type="region of interest" description="Disordered" evidence="1">
    <location>
        <begin position="98"/>
        <end position="156"/>
    </location>
</feature>
<protein>
    <submittedName>
        <fullName evidence="2">YdaU family protein</fullName>
    </submittedName>
</protein>
<name>A0ABV7DCL0_9HYPH</name>
<dbReference type="Proteomes" id="UP001595377">
    <property type="component" value="Unassembled WGS sequence"/>
</dbReference>
<reference evidence="3" key="1">
    <citation type="journal article" date="2019" name="Int. J. Syst. Evol. Microbiol.">
        <title>The Global Catalogue of Microorganisms (GCM) 10K type strain sequencing project: providing services to taxonomists for standard genome sequencing and annotation.</title>
        <authorList>
            <consortium name="The Broad Institute Genomics Platform"/>
            <consortium name="The Broad Institute Genome Sequencing Center for Infectious Disease"/>
            <person name="Wu L."/>
            <person name="Ma J."/>
        </authorList>
    </citation>
    <scope>NUCLEOTIDE SEQUENCE [LARGE SCALE GENOMIC DNA]</scope>
    <source>
        <strain evidence="3">KCTC 52677</strain>
    </source>
</reference>
<gene>
    <name evidence="2" type="ORF">ACFOHH_04565</name>
</gene>
<evidence type="ECO:0000313" key="3">
    <source>
        <dbReference type="Proteomes" id="UP001595377"/>
    </source>
</evidence>
<dbReference type="Pfam" id="PF07120">
    <property type="entry name" value="DUF1376"/>
    <property type="match status" value="1"/>
</dbReference>
<sequence length="280" mass="31483">MSNRAWMPLHIADYLADTGHLTAAEHGAYLLMIMHYWQNGNLPENERLIARIAKLSAEQWEESRDILAMLFGPGWSHKRIDAELSKADEIIEKRRAAASVRHGKGKTEANAEHVQSMCSDTRVPPLTDNLSTSSLRSDVCPETEKSAPAPQSPSVIDLPATQGMVVSITEADVAEWRDAFPAVDVPQQLRAMRQWLLANERNRKTVRGMRKFVVSWLARDQDRGGARQHNGHHSQAPPLTLHQQRHQAALDACDRILGEKRDDELTGNTLDLERGDYRAH</sequence>
<dbReference type="InterPro" id="IPR010781">
    <property type="entry name" value="DUF1376"/>
</dbReference>
<comment type="caution">
    <text evidence="2">The sequence shown here is derived from an EMBL/GenBank/DDBJ whole genome shotgun (WGS) entry which is preliminary data.</text>
</comment>
<evidence type="ECO:0000313" key="2">
    <source>
        <dbReference type="EMBL" id="MFC3072373.1"/>
    </source>
</evidence>
<keyword evidence="3" id="KW-1185">Reference proteome</keyword>